<keyword evidence="3" id="KW-1185">Reference proteome</keyword>
<proteinExistence type="predicted"/>
<gene>
    <name evidence="2" type="ORF">Purlil1_8905</name>
</gene>
<accession>A0ABR0BRT5</accession>
<evidence type="ECO:0000313" key="2">
    <source>
        <dbReference type="EMBL" id="KAK4086740.1"/>
    </source>
</evidence>
<dbReference type="EMBL" id="JAWRVI010000038">
    <property type="protein sequence ID" value="KAK4086740.1"/>
    <property type="molecule type" value="Genomic_DNA"/>
</dbReference>
<evidence type="ECO:0000256" key="1">
    <source>
        <dbReference type="SAM" id="MobiDB-lite"/>
    </source>
</evidence>
<feature type="compositionally biased region" description="Polar residues" evidence="1">
    <location>
        <begin position="320"/>
        <end position="338"/>
    </location>
</feature>
<evidence type="ECO:0000313" key="3">
    <source>
        <dbReference type="Proteomes" id="UP001287286"/>
    </source>
</evidence>
<dbReference type="Proteomes" id="UP001287286">
    <property type="component" value="Unassembled WGS sequence"/>
</dbReference>
<organism evidence="2 3">
    <name type="scientific">Purpureocillium lilacinum</name>
    <name type="common">Paecilomyces lilacinus</name>
    <dbReference type="NCBI Taxonomy" id="33203"/>
    <lineage>
        <taxon>Eukaryota</taxon>
        <taxon>Fungi</taxon>
        <taxon>Dikarya</taxon>
        <taxon>Ascomycota</taxon>
        <taxon>Pezizomycotina</taxon>
        <taxon>Sordariomycetes</taxon>
        <taxon>Hypocreomycetidae</taxon>
        <taxon>Hypocreales</taxon>
        <taxon>Ophiocordycipitaceae</taxon>
        <taxon>Purpureocillium</taxon>
    </lineage>
</organism>
<feature type="region of interest" description="Disordered" evidence="1">
    <location>
        <begin position="309"/>
        <end position="363"/>
    </location>
</feature>
<sequence length="363" mass="38026">MPKPQIAANAAAGGADLIIASRPREIINHQADLGLDGWLVGPGLLQLLPSLPNGGGEHVLRSAQTQISSRSVIDQQGARDRSLMIASLSPEAQGPREVKLAHGRPAGQPTSWGSLTGGKPIIIVASRIAGHRPHAPRTTHLLRGARPSRRSHGHEPPVRVQPAASRHPGLLLLLPSPTTATCTSAKRLLLRTAFVSPPHVNGGGGGLRRGRLMRWGDLSRKPQRLPGLNERYTPACGWMQGAGSVARAAPERPPPLGCDASKAEKHLVTLSLPLRCAHAGRSPEETLPGGLVTADAGATFSRAQWAGEGFIEDGKLKPGTSPSEHQTPGPQSPFSLDSASRHPLPPPPPPTPLLTPPTSPPSS</sequence>
<feature type="region of interest" description="Disordered" evidence="1">
    <location>
        <begin position="141"/>
        <end position="164"/>
    </location>
</feature>
<name>A0ABR0BRT5_PURLI</name>
<feature type="compositionally biased region" description="Pro residues" evidence="1">
    <location>
        <begin position="343"/>
        <end position="363"/>
    </location>
</feature>
<reference evidence="2 3" key="1">
    <citation type="journal article" date="2024" name="Microbiol. Resour. Announc.">
        <title>Genome annotations for the ascomycete fungi Trichoderma harzianum, Trichoderma aggressivum, and Purpureocillium lilacinum.</title>
        <authorList>
            <person name="Beijen E.P.W."/>
            <person name="Ohm R.A."/>
        </authorList>
    </citation>
    <scope>NUCLEOTIDE SEQUENCE [LARGE SCALE GENOMIC DNA]</scope>
    <source>
        <strain evidence="2 3">CBS 150709</strain>
    </source>
</reference>
<comment type="caution">
    <text evidence="2">The sequence shown here is derived from an EMBL/GenBank/DDBJ whole genome shotgun (WGS) entry which is preliminary data.</text>
</comment>
<protein>
    <recommendedName>
        <fullName evidence="4">Indole-3-glycerol-phosphate synthase</fullName>
    </recommendedName>
</protein>
<evidence type="ECO:0008006" key="4">
    <source>
        <dbReference type="Google" id="ProtNLM"/>
    </source>
</evidence>